<dbReference type="InterPro" id="IPR007271">
    <property type="entry name" value="Nuc_sug_transpt"/>
</dbReference>
<evidence type="ECO:0000256" key="1">
    <source>
        <dbReference type="ARBA" id="ARBA00004141"/>
    </source>
</evidence>
<dbReference type="NCBIfam" id="TIGR00803">
    <property type="entry name" value="nst"/>
    <property type="match status" value="1"/>
</dbReference>
<evidence type="ECO:0008006" key="8">
    <source>
        <dbReference type="Google" id="ProtNLM"/>
    </source>
</evidence>
<proteinExistence type="predicted"/>
<feature type="transmembrane region" description="Helical" evidence="5">
    <location>
        <begin position="53"/>
        <end position="70"/>
    </location>
</feature>
<comment type="subcellular location">
    <subcellularLocation>
        <location evidence="1">Membrane</location>
        <topology evidence="1">Multi-pass membrane protein</topology>
    </subcellularLocation>
</comment>
<evidence type="ECO:0000313" key="7">
    <source>
        <dbReference type="Proteomes" id="UP000886653"/>
    </source>
</evidence>
<keyword evidence="2 5" id="KW-0812">Transmembrane</keyword>
<evidence type="ECO:0000256" key="2">
    <source>
        <dbReference type="ARBA" id="ARBA00022692"/>
    </source>
</evidence>
<dbReference type="Gene3D" id="1.10.3730.20">
    <property type="match status" value="1"/>
</dbReference>
<evidence type="ECO:0000313" key="6">
    <source>
        <dbReference type="EMBL" id="KAG0143049.1"/>
    </source>
</evidence>
<accession>A0A9P6T8Y7</accession>
<protein>
    <recommendedName>
        <fullName evidence="8">UDP-galactose transporter</fullName>
    </recommendedName>
</protein>
<keyword evidence="3 5" id="KW-1133">Transmembrane helix</keyword>
<dbReference type="GO" id="GO:0015165">
    <property type="term" value="F:pyrimidine nucleotide-sugar transmembrane transporter activity"/>
    <property type="evidence" value="ECO:0007669"/>
    <property type="project" value="InterPro"/>
</dbReference>
<sequence>MLIPALLYTIQNNLLYIALSNLDTPTFLVTSQLKIISTAIFSVILFKKHLSSLQWISLVLLTIGVSLVQLEPRPSTKPSYSHPAVEQDWFKGLMAIIFSSLSSGLAGCWFESLVKKKPESIKKDRVVGRATVSDTPSQLSLHKHQRAQNVRSTDALSDSLWLKNLQLSVFTIPFAFLAIYLDPRSHHQLITRGFFSGYRPLVWSVIIYHAVGGILVSLIVKQTSTMVKSFANSLSIVCE</sequence>
<feature type="transmembrane region" description="Helical" evidence="5">
    <location>
        <begin position="201"/>
        <end position="220"/>
    </location>
</feature>
<dbReference type="OrthoDB" id="408493at2759"/>
<dbReference type="Proteomes" id="UP000886653">
    <property type="component" value="Unassembled WGS sequence"/>
</dbReference>
<evidence type="ECO:0000256" key="4">
    <source>
        <dbReference type="ARBA" id="ARBA00023136"/>
    </source>
</evidence>
<comment type="caution">
    <text evidence="6">The sequence shown here is derived from an EMBL/GenBank/DDBJ whole genome shotgun (WGS) entry which is preliminary data.</text>
</comment>
<feature type="transmembrane region" description="Helical" evidence="5">
    <location>
        <begin position="27"/>
        <end position="46"/>
    </location>
</feature>
<dbReference type="InterPro" id="IPR037185">
    <property type="entry name" value="EmrE-like"/>
</dbReference>
<dbReference type="EMBL" id="MU167329">
    <property type="protein sequence ID" value="KAG0143049.1"/>
    <property type="molecule type" value="Genomic_DNA"/>
</dbReference>
<gene>
    <name evidence="6" type="ORF">CROQUDRAFT_673158</name>
</gene>
<dbReference type="GO" id="GO:0000139">
    <property type="term" value="C:Golgi membrane"/>
    <property type="evidence" value="ECO:0007669"/>
    <property type="project" value="InterPro"/>
</dbReference>
<organism evidence="6 7">
    <name type="scientific">Cronartium quercuum f. sp. fusiforme G11</name>
    <dbReference type="NCBI Taxonomy" id="708437"/>
    <lineage>
        <taxon>Eukaryota</taxon>
        <taxon>Fungi</taxon>
        <taxon>Dikarya</taxon>
        <taxon>Basidiomycota</taxon>
        <taxon>Pucciniomycotina</taxon>
        <taxon>Pucciniomycetes</taxon>
        <taxon>Pucciniales</taxon>
        <taxon>Coleosporiaceae</taxon>
        <taxon>Cronartium</taxon>
    </lineage>
</organism>
<dbReference type="AlphaFoldDB" id="A0A9P6T8Y7"/>
<feature type="transmembrane region" description="Helical" evidence="5">
    <location>
        <begin position="160"/>
        <end position="181"/>
    </location>
</feature>
<dbReference type="SUPFAM" id="SSF103481">
    <property type="entry name" value="Multidrug resistance efflux transporter EmrE"/>
    <property type="match status" value="1"/>
</dbReference>
<evidence type="ECO:0000256" key="5">
    <source>
        <dbReference type="SAM" id="Phobius"/>
    </source>
</evidence>
<keyword evidence="4 5" id="KW-0472">Membrane</keyword>
<keyword evidence="7" id="KW-1185">Reference proteome</keyword>
<name>A0A9P6T8Y7_9BASI</name>
<feature type="transmembrane region" description="Helical" evidence="5">
    <location>
        <begin position="90"/>
        <end position="110"/>
    </location>
</feature>
<evidence type="ECO:0000256" key="3">
    <source>
        <dbReference type="ARBA" id="ARBA00022989"/>
    </source>
</evidence>
<dbReference type="Pfam" id="PF04142">
    <property type="entry name" value="Nuc_sug_transp"/>
    <property type="match status" value="2"/>
</dbReference>
<dbReference type="PANTHER" id="PTHR10231">
    <property type="entry name" value="NUCLEOTIDE-SUGAR TRANSMEMBRANE TRANSPORTER"/>
    <property type="match status" value="1"/>
</dbReference>
<reference evidence="6" key="1">
    <citation type="submission" date="2013-11" db="EMBL/GenBank/DDBJ databases">
        <title>Genome sequence of the fusiform rust pathogen reveals effectors for host alternation and coevolution with pine.</title>
        <authorList>
            <consortium name="DOE Joint Genome Institute"/>
            <person name="Smith K."/>
            <person name="Pendleton A."/>
            <person name="Kubisiak T."/>
            <person name="Anderson C."/>
            <person name="Salamov A."/>
            <person name="Aerts A."/>
            <person name="Riley R."/>
            <person name="Clum A."/>
            <person name="Lindquist E."/>
            <person name="Ence D."/>
            <person name="Campbell M."/>
            <person name="Kronenberg Z."/>
            <person name="Feau N."/>
            <person name="Dhillon B."/>
            <person name="Hamelin R."/>
            <person name="Burleigh J."/>
            <person name="Smith J."/>
            <person name="Yandell M."/>
            <person name="Nelson C."/>
            <person name="Grigoriev I."/>
            <person name="Davis J."/>
        </authorList>
    </citation>
    <scope>NUCLEOTIDE SEQUENCE</scope>
    <source>
        <strain evidence="6">G11</strain>
    </source>
</reference>